<name>A0A8K0G4X5_IGNLU</name>
<protein>
    <recommendedName>
        <fullName evidence="1">DUF8040 domain-containing protein</fullName>
    </recommendedName>
</protein>
<evidence type="ECO:0000313" key="2">
    <source>
        <dbReference type="EMBL" id="KAF2888582.1"/>
    </source>
</evidence>
<dbReference type="EMBL" id="VTPC01075899">
    <property type="protein sequence ID" value="KAF2888582.1"/>
    <property type="molecule type" value="Genomic_DNA"/>
</dbReference>
<proteinExistence type="predicted"/>
<keyword evidence="3" id="KW-1185">Reference proteome</keyword>
<dbReference type="AlphaFoldDB" id="A0A8K0G4X5"/>
<evidence type="ECO:0000313" key="3">
    <source>
        <dbReference type="Proteomes" id="UP000801492"/>
    </source>
</evidence>
<accession>A0A8K0G4X5</accession>
<organism evidence="2 3">
    <name type="scientific">Ignelater luminosus</name>
    <name type="common">Cucubano</name>
    <name type="synonym">Pyrophorus luminosus</name>
    <dbReference type="NCBI Taxonomy" id="2038154"/>
    <lineage>
        <taxon>Eukaryota</taxon>
        <taxon>Metazoa</taxon>
        <taxon>Ecdysozoa</taxon>
        <taxon>Arthropoda</taxon>
        <taxon>Hexapoda</taxon>
        <taxon>Insecta</taxon>
        <taxon>Pterygota</taxon>
        <taxon>Neoptera</taxon>
        <taxon>Endopterygota</taxon>
        <taxon>Coleoptera</taxon>
        <taxon>Polyphaga</taxon>
        <taxon>Elateriformia</taxon>
        <taxon>Elateroidea</taxon>
        <taxon>Elateridae</taxon>
        <taxon>Agrypninae</taxon>
        <taxon>Pyrophorini</taxon>
        <taxon>Ignelater</taxon>
    </lineage>
</organism>
<dbReference type="InterPro" id="IPR058353">
    <property type="entry name" value="DUF8040"/>
</dbReference>
<evidence type="ECO:0000259" key="1">
    <source>
        <dbReference type="Pfam" id="PF26138"/>
    </source>
</evidence>
<dbReference type="Proteomes" id="UP000801492">
    <property type="component" value="Unassembled WGS sequence"/>
</dbReference>
<feature type="domain" description="DUF8040" evidence="1">
    <location>
        <begin position="45"/>
        <end position="134"/>
    </location>
</feature>
<reference evidence="2" key="1">
    <citation type="submission" date="2019-08" db="EMBL/GenBank/DDBJ databases">
        <title>The genome of the North American firefly Photinus pyralis.</title>
        <authorList>
            <consortium name="Photinus pyralis genome working group"/>
            <person name="Fallon T.R."/>
            <person name="Sander Lower S.E."/>
            <person name="Weng J.-K."/>
        </authorList>
    </citation>
    <scope>NUCLEOTIDE SEQUENCE</scope>
    <source>
        <strain evidence="2">TRF0915ILg1</strain>
        <tissue evidence="2">Whole body</tissue>
    </source>
</reference>
<sequence>MSSSDSEEDTVMLYYMWKKKCYQKRNIWVRELFLNRNDNGEYWKLHNILLRDPMKFRNYYRMTEHCFNKLCEYVKPLFHAGHTNYRKTISFEERLAVTLRYLATGESFSSASYRFCISHNEIGIIVDKMLHIIYEALNKKFLKFPEKKDFTRIADVYAKNNKFPNCIGALEVVMGGFLKILSLENY</sequence>
<comment type="caution">
    <text evidence="2">The sequence shown here is derived from an EMBL/GenBank/DDBJ whole genome shotgun (WGS) entry which is preliminary data.</text>
</comment>
<gene>
    <name evidence="2" type="ORF">ILUMI_17592</name>
</gene>
<dbReference type="OrthoDB" id="8192237at2759"/>
<dbReference type="Pfam" id="PF26138">
    <property type="entry name" value="DUF8040"/>
    <property type="match status" value="1"/>
</dbReference>